<comment type="caution">
    <text evidence="1">The sequence shown here is derived from an EMBL/GenBank/DDBJ whole genome shotgun (WGS) entry which is preliminary data.</text>
</comment>
<sequence>MAYDDKISEARFIDPDTGAIKIVQLGWPLRDGNIHYVADKHKDHIRCLDCDGAMRVQEGAPSQGGSSIAAPKSYFTPRAGHDDDCVRKLRLAPDSDINVLSAPKIDRKKGYRLHLNTAGISEEYNSRSGAYDISEGGRITITDPDLRAREAFGVRNIQELKAFMDRAKPERLADTKVIFRNIAVNWQDFYIQAKDDPYGLSLLADRAMKRQKGELPPFVLLEVATTRNFHQGRFDPSAPAPIDAIDVSSNKRGARPRFIQLQIWLDGRQNTDIVKSFSEAGTFLVYGLARHHRHETKSKIVDTLNITIRDNGQVIRKNIENNPPTPSPAPRP</sequence>
<protein>
    <submittedName>
        <fullName evidence="1">Uncharacterized protein</fullName>
    </submittedName>
</protein>
<dbReference type="EMBL" id="QFQB01000073">
    <property type="protein sequence ID" value="PZQ44892.1"/>
    <property type="molecule type" value="Genomic_DNA"/>
</dbReference>
<evidence type="ECO:0000313" key="2">
    <source>
        <dbReference type="Proteomes" id="UP000249417"/>
    </source>
</evidence>
<dbReference type="AlphaFoldDB" id="A0A2W5MUK3"/>
<reference evidence="1 2" key="1">
    <citation type="submission" date="2017-08" db="EMBL/GenBank/DDBJ databases">
        <title>Infants hospitalized years apart are colonized by the same room-sourced microbial strains.</title>
        <authorList>
            <person name="Brooks B."/>
            <person name="Olm M.R."/>
            <person name="Firek B.A."/>
            <person name="Baker R."/>
            <person name="Thomas B.C."/>
            <person name="Morowitz M.J."/>
            <person name="Banfield J.F."/>
        </authorList>
    </citation>
    <scope>NUCLEOTIDE SEQUENCE [LARGE SCALE GENOMIC DNA]</scope>
    <source>
        <strain evidence="1">S2_005_002_R2_29</strain>
    </source>
</reference>
<accession>A0A2W5MUK3</accession>
<evidence type="ECO:0000313" key="1">
    <source>
        <dbReference type="EMBL" id="PZQ44892.1"/>
    </source>
</evidence>
<name>A0A2W5MUK3_9BACT</name>
<proteinExistence type="predicted"/>
<gene>
    <name evidence="1" type="ORF">DI551_09150</name>
</gene>
<organism evidence="1 2">
    <name type="scientific">Micavibrio aeruginosavorus</name>
    <dbReference type="NCBI Taxonomy" id="349221"/>
    <lineage>
        <taxon>Bacteria</taxon>
        <taxon>Pseudomonadati</taxon>
        <taxon>Bdellovibrionota</taxon>
        <taxon>Bdellovibrionia</taxon>
        <taxon>Bdellovibrionales</taxon>
        <taxon>Pseudobdellovibrionaceae</taxon>
        <taxon>Micavibrio</taxon>
    </lineage>
</organism>
<dbReference type="Proteomes" id="UP000249417">
    <property type="component" value="Unassembled WGS sequence"/>
</dbReference>